<evidence type="ECO:0000313" key="2">
    <source>
        <dbReference type="Proteomes" id="UP000324233"/>
    </source>
</evidence>
<dbReference type="InterPro" id="IPR029044">
    <property type="entry name" value="Nucleotide-diphossugar_trans"/>
</dbReference>
<evidence type="ECO:0000313" key="1">
    <source>
        <dbReference type="EMBL" id="QEH33806.1"/>
    </source>
</evidence>
<organism evidence="1 2">
    <name type="scientific">Aquisphaera giovannonii</name>
    <dbReference type="NCBI Taxonomy" id="406548"/>
    <lineage>
        <taxon>Bacteria</taxon>
        <taxon>Pseudomonadati</taxon>
        <taxon>Planctomycetota</taxon>
        <taxon>Planctomycetia</taxon>
        <taxon>Isosphaerales</taxon>
        <taxon>Isosphaeraceae</taxon>
        <taxon>Aquisphaera</taxon>
    </lineage>
</organism>
<dbReference type="KEGG" id="agv:OJF2_23360"/>
<reference evidence="1 2" key="1">
    <citation type="submission" date="2019-08" db="EMBL/GenBank/DDBJ databases">
        <title>Deep-cultivation of Planctomycetes and their phenomic and genomic characterization uncovers novel biology.</title>
        <authorList>
            <person name="Wiegand S."/>
            <person name="Jogler M."/>
            <person name="Boedeker C."/>
            <person name="Pinto D."/>
            <person name="Vollmers J."/>
            <person name="Rivas-Marin E."/>
            <person name="Kohn T."/>
            <person name="Peeters S.H."/>
            <person name="Heuer A."/>
            <person name="Rast P."/>
            <person name="Oberbeckmann S."/>
            <person name="Bunk B."/>
            <person name="Jeske O."/>
            <person name="Meyerdierks A."/>
            <person name="Storesund J.E."/>
            <person name="Kallscheuer N."/>
            <person name="Luecker S."/>
            <person name="Lage O.M."/>
            <person name="Pohl T."/>
            <person name="Merkel B.J."/>
            <person name="Hornburger P."/>
            <person name="Mueller R.-W."/>
            <person name="Bruemmer F."/>
            <person name="Labrenz M."/>
            <person name="Spormann A.M."/>
            <person name="Op den Camp H."/>
            <person name="Overmann J."/>
            <person name="Amann R."/>
            <person name="Jetten M.S.M."/>
            <person name="Mascher T."/>
            <person name="Medema M.H."/>
            <person name="Devos D.P."/>
            <person name="Kaster A.-K."/>
            <person name="Ovreas L."/>
            <person name="Rohde M."/>
            <person name="Galperin M.Y."/>
            <person name="Jogler C."/>
        </authorList>
    </citation>
    <scope>NUCLEOTIDE SEQUENCE [LARGE SCALE GENOMIC DNA]</scope>
    <source>
        <strain evidence="1 2">OJF2</strain>
    </source>
</reference>
<sequence>MDNSRCVVLVPAGRSIEPHCDFSLRQLEAAGYPVRRLYGFAQVDVARNRLASEALADGFEEMMWIDSDIAFEPAAVERLRSHRLPITCGLYPKKIEKAWSSQFAADQGTVTFGQEGGLVELRYAAGGFLHVRRPVFEEMDRQLALPRCLGPGGFATVPYFLPMVVPSGAGHVYLGEDFAFSERARRCGFRLLADTTIRLQHIGIYGYSWEDVCGGLPRLPSLKLDLGDLTR</sequence>
<proteinExistence type="predicted"/>
<accession>A0A5B9VZG6</accession>
<dbReference type="SUPFAM" id="SSF53448">
    <property type="entry name" value="Nucleotide-diphospho-sugar transferases"/>
    <property type="match status" value="1"/>
</dbReference>
<name>A0A5B9VZG6_9BACT</name>
<keyword evidence="2" id="KW-1185">Reference proteome</keyword>
<dbReference type="AlphaFoldDB" id="A0A5B9VZG6"/>
<gene>
    <name evidence="1" type="ORF">OJF2_23360</name>
</gene>
<protein>
    <recommendedName>
        <fullName evidence="3">Glycosyl transferase family 2</fullName>
    </recommendedName>
</protein>
<dbReference type="EMBL" id="CP042997">
    <property type="protein sequence ID" value="QEH33806.1"/>
    <property type="molecule type" value="Genomic_DNA"/>
</dbReference>
<dbReference type="RefSeq" id="WP_210420491.1">
    <property type="nucleotide sequence ID" value="NZ_CP042997.1"/>
</dbReference>
<dbReference type="Proteomes" id="UP000324233">
    <property type="component" value="Chromosome"/>
</dbReference>
<evidence type="ECO:0008006" key="3">
    <source>
        <dbReference type="Google" id="ProtNLM"/>
    </source>
</evidence>